<sequence length="257" mass="30064">MRNVSTITVDNASTNDVVVSYLKKRIKNLGGLVMDGQFFHMRCCAHILNLVMNDGLRDVHKSIASIKTTIRFVRSVKFKECVKFSRIGNINNINKMLYFGVIFYFCYKLEFVDWSFKEMYLDDAIVHFENLFQMYDWYKTNYEKENKFAKSSHGTLCAFYNDTSVFAKNPSYLTSKDAFKKHLRESCFIKCISIGGRVLDTFRSTLNPQIVEAFICGQNWLRSTITQFKDLNIIEEFEISEKIIKGIKIIFFAIKYL</sequence>
<keyword evidence="2" id="KW-0479">Metal-binding</keyword>
<dbReference type="EMBL" id="CM003608">
    <property type="protein sequence ID" value="KYP65859.1"/>
    <property type="molecule type" value="Genomic_DNA"/>
</dbReference>
<keyword evidence="5" id="KW-0539">Nucleus</keyword>
<dbReference type="GO" id="GO:0005634">
    <property type="term" value="C:nucleus"/>
    <property type="evidence" value="ECO:0007669"/>
    <property type="project" value="UniProtKB-SubCell"/>
</dbReference>
<dbReference type="PANTHER" id="PTHR46481:SF10">
    <property type="entry name" value="ZINC FINGER BED DOMAIN-CONTAINING PROTEIN 39"/>
    <property type="match status" value="1"/>
</dbReference>
<dbReference type="PANTHER" id="PTHR46481">
    <property type="entry name" value="ZINC FINGER BED DOMAIN-CONTAINING PROTEIN 4"/>
    <property type="match status" value="1"/>
</dbReference>
<evidence type="ECO:0000256" key="4">
    <source>
        <dbReference type="ARBA" id="ARBA00022833"/>
    </source>
</evidence>
<organism evidence="6 7">
    <name type="scientific">Cajanus cajan</name>
    <name type="common">Pigeon pea</name>
    <name type="synonym">Cajanus indicus</name>
    <dbReference type="NCBI Taxonomy" id="3821"/>
    <lineage>
        <taxon>Eukaryota</taxon>
        <taxon>Viridiplantae</taxon>
        <taxon>Streptophyta</taxon>
        <taxon>Embryophyta</taxon>
        <taxon>Tracheophyta</taxon>
        <taxon>Spermatophyta</taxon>
        <taxon>Magnoliopsida</taxon>
        <taxon>eudicotyledons</taxon>
        <taxon>Gunneridae</taxon>
        <taxon>Pentapetalae</taxon>
        <taxon>rosids</taxon>
        <taxon>fabids</taxon>
        <taxon>Fabales</taxon>
        <taxon>Fabaceae</taxon>
        <taxon>Papilionoideae</taxon>
        <taxon>50 kb inversion clade</taxon>
        <taxon>NPAAA clade</taxon>
        <taxon>indigoferoid/millettioid clade</taxon>
        <taxon>Phaseoleae</taxon>
        <taxon>Cajanus</taxon>
    </lineage>
</organism>
<evidence type="ECO:0000313" key="6">
    <source>
        <dbReference type="EMBL" id="KYP65859.1"/>
    </source>
</evidence>
<evidence type="ECO:0000256" key="1">
    <source>
        <dbReference type="ARBA" id="ARBA00004123"/>
    </source>
</evidence>
<dbReference type="Gramene" id="C.cajan_11772.t">
    <property type="protein sequence ID" value="C.cajan_11772.t"/>
    <property type="gene ID" value="C.cajan_11772"/>
</dbReference>
<keyword evidence="7" id="KW-1185">Reference proteome</keyword>
<accession>A0A151TFN4</accession>
<dbReference type="InterPro" id="IPR012337">
    <property type="entry name" value="RNaseH-like_sf"/>
</dbReference>
<evidence type="ECO:0000256" key="5">
    <source>
        <dbReference type="ARBA" id="ARBA00023242"/>
    </source>
</evidence>
<keyword evidence="3" id="KW-0863">Zinc-finger</keyword>
<gene>
    <name evidence="6" type="ORF">KK1_012134</name>
</gene>
<evidence type="ECO:0000256" key="2">
    <source>
        <dbReference type="ARBA" id="ARBA00022723"/>
    </source>
</evidence>
<evidence type="ECO:0000313" key="7">
    <source>
        <dbReference type="Proteomes" id="UP000075243"/>
    </source>
</evidence>
<dbReference type="GO" id="GO:0008270">
    <property type="term" value="F:zinc ion binding"/>
    <property type="evidence" value="ECO:0007669"/>
    <property type="project" value="UniProtKB-KW"/>
</dbReference>
<name>A0A151TFN4_CAJCA</name>
<reference evidence="6 7" key="1">
    <citation type="journal article" date="2012" name="Nat. Biotechnol.">
        <title>Draft genome sequence of pigeonpea (Cajanus cajan), an orphan legume crop of resource-poor farmers.</title>
        <authorList>
            <person name="Varshney R.K."/>
            <person name="Chen W."/>
            <person name="Li Y."/>
            <person name="Bharti A.K."/>
            <person name="Saxena R.K."/>
            <person name="Schlueter J.A."/>
            <person name="Donoghue M.T."/>
            <person name="Azam S."/>
            <person name="Fan G."/>
            <person name="Whaley A.M."/>
            <person name="Farmer A.D."/>
            <person name="Sheridan J."/>
            <person name="Iwata A."/>
            <person name="Tuteja R."/>
            <person name="Penmetsa R.V."/>
            <person name="Wu W."/>
            <person name="Upadhyaya H.D."/>
            <person name="Yang S.P."/>
            <person name="Shah T."/>
            <person name="Saxena K.B."/>
            <person name="Michael T."/>
            <person name="McCombie W.R."/>
            <person name="Yang B."/>
            <person name="Zhang G."/>
            <person name="Yang H."/>
            <person name="Wang J."/>
            <person name="Spillane C."/>
            <person name="Cook D.R."/>
            <person name="May G.D."/>
            <person name="Xu X."/>
            <person name="Jackson S.A."/>
        </authorList>
    </citation>
    <scope>NUCLEOTIDE SEQUENCE [LARGE SCALE GENOMIC DNA]</scope>
    <source>
        <strain evidence="7">cv. Asha</strain>
    </source>
</reference>
<dbReference type="SUPFAM" id="SSF53098">
    <property type="entry name" value="Ribonuclease H-like"/>
    <property type="match status" value="1"/>
</dbReference>
<dbReference type="AlphaFoldDB" id="A0A151TFN4"/>
<protein>
    <submittedName>
        <fullName evidence="6">AC9 transposase</fullName>
    </submittedName>
</protein>
<comment type="subcellular location">
    <subcellularLocation>
        <location evidence="1">Nucleus</location>
    </subcellularLocation>
</comment>
<dbReference type="Proteomes" id="UP000075243">
    <property type="component" value="Chromosome 6"/>
</dbReference>
<dbReference type="InterPro" id="IPR052035">
    <property type="entry name" value="ZnF_BED_domain_contain"/>
</dbReference>
<evidence type="ECO:0000256" key="3">
    <source>
        <dbReference type="ARBA" id="ARBA00022771"/>
    </source>
</evidence>
<proteinExistence type="predicted"/>
<keyword evidence="4" id="KW-0862">Zinc</keyword>